<gene>
    <name evidence="3" type="ORF">FK220_003670</name>
</gene>
<feature type="chain" id="PRO_5037952083" evidence="1">
    <location>
        <begin position="19"/>
        <end position="228"/>
    </location>
</feature>
<dbReference type="Proteomes" id="UP000707206">
    <property type="component" value="Unassembled WGS sequence"/>
</dbReference>
<evidence type="ECO:0000313" key="4">
    <source>
        <dbReference type="Proteomes" id="UP000707206"/>
    </source>
</evidence>
<dbReference type="RefSeq" id="WP_152572918.1">
    <property type="nucleotide sequence ID" value="NZ_VIKU02000001.1"/>
</dbReference>
<dbReference type="AlphaFoldDB" id="A0A967AT11"/>
<feature type="domain" description="Outer membrane protein beta-barrel" evidence="2">
    <location>
        <begin position="22"/>
        <end position="204"/>
    </location>
</feature>
<reference evidence="3" key="1">
    <citation type="submission" date="2019-07" db="EMBL/GenBank/DDBJ databases">
        <authorList>
            <person name="De-Chao Zhang Q."/>
        </authorList>
    </citation>
    <scope>NUCLEOTIDE SEQUENCE</scope>
    <source>
        <strain evidence="3">TP-CH-4</strain>
    </source>
</reference>
<keyword evidence="1" id="KW-0732">Signal</keyword>
<dbReference type="EMBL" id="VIKU02000001">
    <property type="protein sequence ID" value="NHF58423.1"/>
    <property type="molecule type" value="Genomic_DNA"/>
</dbReference>
<evidence type="ECO:0000256" key="1">
    <source>
        <dbReference type="SAM" id="SignalP"/>
    </source>
</evidence>
<protein>
    <submittedName>
        <fullName evidence="3">PorT family protein</fullName>
    </submittedName>
</protein>
<keyword evidence="4" id="KW-1185">Reference proteome</keyword>
<evidence type="ECO:0000259" key="2">
    <source>
        <dbReference type="Pfam" id="PF13568"/>
    </source>
</evidence>
<reference evidence="3" key="2">
    <citation type="submission" date="2020-03" db="EMBL/GenBank/DDBJ databases">
        <title>Flavobacteriaceae bacterium strain TP-CH-4, a member of the family Flavobacteriaceae isolated from a deep-sea seamount.</title>
        <authorList>
            <person name="Zhang D.-C."/>
        </authorList>
    </citation>
    <scope>NUCLEOTIDE SEQUENCE</scope>
    <source>
        <strain evidence="3">TP-CH-4</strain>
    </source>
</reference>
<sequence length="228" mass="26166">MKLYLVGVSFILALGVRAQTLQDTISTDDRYLEDQFYLGITYNFLLQQPEDVTQRSLSYGLQAGFIKDIPLNRTRTTGLGIGLGYGVYSYYSNLVASETANGIEYEVDGGGANFNRNKLETHMLEMPIQFRWRTSTATEYRFYRIYAGVKLAYLLGARSKLVTDQFKDSFFNTDVRKFQYGLALNLGYHSFNIHAYYMLNNLFNDGVQVNDQDIGLRPLRIGFIFYIL</sequence>
<proteinExistence type="predicted"/>
<organism evidence="3 4">
    <name type="scientific">Pelagihabitans pacificus</name>
    <dbReference type="NCBI Taxonomy" id="2696054"/>
    <lineage>
        <taxon>Bacteria</taxon>
        <taxon>Pseudomonadati</taxon>
        <taxon>Bacteroidota</taxon>
        <taxon>Flavobacteriia</taxon>
        <taxon>Flavobacteriales</taxon>
        <taxon>Flavobacteriaceae</taxon>
        <taxon>Pelagihabitans</taxon>
    </lineage>
</organism>
<feature type="signal peptide" evidence="1">
    <location>
        <begin position="1"/>
        <end position="18"/>
    </location>
</feature>
<evidence type="ECO:0000313" key="3">
    <source>
        <dbReference type="EMBL" id="NHF58423.1"/>
    </source>
</evidence>
<dbReference type="Pfam" id="PF13568">
    <property type="entry name" value="OMP_b-brl_2"/>
    <property type="match status" value="1"/>
</dbReference>
<accession>A0A967AT11</accession>
<dbReference type="InterPro" id="IPR025665">
    <property type="entry name" value="Beta-barrel_OMP_2"/>
</dbReference>
<name>A0A967AT11_9FLAO</name>
<comment type="caution">
    <text evidence="3">The sequence shown here is derived from an EMBL/GenBank/DDBJ whole genome shotgun (WGS) entry which is preliminary data.</text>
</comment>